<dbReference type="KEGG" id="psua:FLK61_23550"/>
<dbReference type="SUPFAM" id="SSF52172">
    <property type="entry name" value="CheY-like"/>
    <property type="match status" value="1"/>
</dbReference>
<dbReference type="PANTHER" id="PTHR48111">
    <property type="entry name" value="REGULATOR OF RPOS"/>
    <property type="match status" value="1"/>
</dbReference>
<gene>
    <name evidence="11" type="ORF">FLK61_23550</name>
</gene>
<dbReference type="FunFam" id="1.10.10.10:FF:000018">
    <property type="entry name" value="DNA-binding response regulator ResD"/>
    <property type="match status" value="1"/>
</dbReference>
<dbReference type="Gene3D" id="3.40.50.2300">
    <property type="match status" value="1"/>
</dbReference>
<accession>A0A859FK08</accession>
<feature type="domain" description="OmpR/PhoB-type" evidence="10">
    <location>
        <begin position="126"/>
        <end position="224"/>
    </location>
</feature>
<dbReference type="CDD" id="cd17574">
    <property type="entry name" value="REC_OmpR"/>
    <property type="match status" value="1"/>
</dbReference>
<keyword evidence="6" id="KW-0804">Transcription</keyword>
<dbReference type="SMART" id="SM00862">
    <property type="entry name" value="Trans_reg_C"/>
    <property type="match status" value="1"/>
</dbReference>
<dbReference type="EMBL" id="CP041372">
    <property type="protein sequence ID" value="QKS73132.1"/>
    <property type="molecule type" value="Genomic_DNA"/>
</dbReference>
<dbReference type="GO" id="GO:0000976">
    <property type="term" value="F:transcription cis-regulatory region binding"/>
    <property type="evidence" value="ECO:0007669"/>
    <property type="project" value="TreeGrafter"/>
</dbReference>
<evidence type="ECO:0000256" key="5">
    <source>
        <dbReference type="ARBA" id="ARBA00023125"/>
    </source>
</evidence>
<evidence type="ECO:0000313" key="12">
    <source>
        <dbReference type="Proteomes" id="UP000318138"/>
    </source>
</evidence>
<keyword evidence="5 8" id="KW-0238">DNA-binding</keyword>
<dbReference type="PANTHER" id="PTHR48111:SF40">
    <property type="entry name" value="PHOSPHATE REGULON TRANSCRIPTIONAL REGULATORY PROTEIN PHOB"/>
    <property type="match status" value="1"/>
</dbReference>
<dbReference type="GO" id="GO:0005829">
    <property type="term" value="C:cytosol"/>
    <property type="evidence" value="ECO:0007669"/>
    <property type="project" value="TreeGrafter"/>
</dbReference>
<dbReference type="GO" id="GO:0032993">
    <property type="term" value="C:protein-DNA complex"/>
    <property type="evidence" value="ECO:0007669"/>
    <property type="project" value="TreeGrafter"/>
</dbReference>
<dbReference type="InterPro" id="IPR039420">
    <property type="entry name" value="WalR-like"/>
</dbReference>
<feature type="domain" description="Response regulatory" evidence="9">
    <location>
        <begin position="2"/>
        <end position="116"/>
    </location>
</feature>
<evidence type="ECO:0000256" key="7">
    <source>
        <dbReference type="PROSITE-ProRule" id="PRU00169"/>
    </source>
</evidence>
<evidence type="ECO:0000256" key="2">
    <source>
        <dbReference type="ARBA" id="ARBA00022553"/>
    </source>
</evidence>
<keyword evidence="2 7" id="KW-0597">Phosphoprotein</keyword>
<proteinExistence type="predicted"/>
<dbReference type="InterPro" id="IPR011006">
    <property type="entry name" value="CheY-like_superfamily"/>
</dbReference>
<evidence type="ECO:0000313" key="11">
    <source>
        <dbReference type="EMBL" id="QKS73132.1"/>
    </source>
</evidence>
<feature type="DNA-binding region" description="OmpR/PhoB-type" evidence="8">
    <location>
        <begin position="126"/>
        <end position="224"/>
    </location>
</feature>
<evidence type="ECO:0000256" key="3">
    <source>
        <dbReference type="ARBA" id="ARBA00023012"/>
    </source>
</evidence>
<sequence length="228" mass="26124">MTILIIEDDPSIAELIAMYIEKEGFTSLHALDGEEGLTLFYEHAPDCILLDLMLPEVDGIDVCRTIRLEDKHIPILMLTGKGQSHEIINGLESGADDYIVKPFDPNELIARLKAALRRTVLSDEYQQNIQLDNLTIAMTERRVYVNQIEVSLAPREMELLHYFACHPNQVLLRQQLFDKVWGYEFDGDPRTLDVHIKRIRDKLSHKHASWSITTVRGVGYRFEANAHG</sequence>
<evidence type="ECO:0000259" key="10">
    <source>
        <dbReference type="PROSITE" id="PS51755"/>
    </source>
</evidence>
<protein>
    <submittedName>
        <fullName evidence="11">Response regulator transcription factor</fullName>
    </submittedName>
</protein>
<evidence type="ECO:0000256" key="1">
    <source>
        <dbReference type="ARBA" id="ARBA00004496"/>
    </source>
</evidence>
<evidence type="ECO:0000256" key="8">
    <source>
        <dbReference type="PROSITE-ProRule" id="PRU01091"/>
    </source>
</evidence>
<dbReference type="CDD" id="cd00383">
    <property type="entry name" value="trans_reg_C"/>
    <property type="match status" value="1"/>
</dbReference>
<dbReference type="PROSITE" id="PS51755">
    <property type="entry name" value="OMPR_PHOB"/>
    <property type="match status" value="1"/>
</dbReference>
<organism evidence="11 12">
    <name type="scientific">Paenalkalicoccus suaedae</name>
    <dbReference type="NCBI Taxonomy" id="2592382"/>
    <lineage>
        <taxon>Bacteria</taxon>
        <taxon>Bacillati</taxon>
        <taxon>Bacillota</taxon>
        <taxon>Bacilli</taxon>
        <taxon>Bacillales</taxon>
        <taxon>Bacillaceae</taxon>
        <taxon>Paenalkalicoccus</taxon>
    </lineage>
</organism>
<dbReference type="SMART" id="SM00448">
    <property type="entry name" value="REC"/>
    <property type="match status" value="1"/>
</dbReference>
<evidence type="ECO:0000259" key="9">
    <source>
        <dbReference type="PROSITE" id="PS50110"/>
    </source>
</evidence>
<reference evidence="12" key="1">
    <citation type="submission" date="2019-07" db="EMBL/GenBank/DDBJ databases">
        <title>Bacillus alkalisoli sp. nov. isolated from saline soil.</title>
        <authorList>
            <person name="Sun J.-Q."/>
            <person name="Xu L."/>
        </authorList>
    </citation>
    <scope>NUCLEOTIDE SEQUENCE [LARGE SCALE GENOMIC DNA]</scope>
    <source>
        <strain evidence="12">M4U3P1</strain>
    </source>
</reference>
<keyword evidence="4" id="KW-0805">Transcription regulation</keyword>
<feature type="modified residue" description="4-aspartylphosphate" evidence="7">
    <location>
        <position position="51"/>
    </location>
</feature>
<evidence type="ECO:0000256" key="6">
    <source>
        <dbReference type="ARBA" id="ARBA00023163"/>
    </source>
</evidence>
<dbReference type="Gene3D" id="1.10.10.10">
    <property type="entry name" value="Winged helix-like DNA-binding domain superfamily/Winged helix DNA-binding domain"/>
    <property type="match status" value="1"/>
</dbReference>
<keyword evidence="12" id="KW-1185">Reference proteome</keyword>
<dbReference type="Proteomes" id="UP000318138">
    <property type="component" value="Chromosome"/>
</dbReference>
<dbReference type="Pfam" id="PF00486">
    <property type="entry name" value="Trans_reg_C"/>
    <property type="match status" value="1"/>
</dbReference>
<dbReference type="AlphaFoldDB" id="A0A859FK08"/>
<dbReference type="GO" id="GO:0000156">
    <property type="term" value="F:phosphorelay response regulator activity"/>
    <property type="evidence" value="ECO:0007669"/>
    <property type="project" value="TreeGrafter"/>
</dbReference>
<evidence type="ECO:0000256" key="4">
    <source>
        <dbReference type="ARBA" id="ARBA00023015"/>
    </source>
</evidence>
<dbReference type="PROSITE" id="PS50110">
    <property type="entry name" value="RESPONSE_REGULATORY"/>
    <property type="match status" value="1"/>
</dbReference>
<comment type="subcellular location">
    <subcellularLocation>
        <location evidence="1">Cytoplasm</location>
    </subcellularLocation>
</comment>
<name>A0A859FK08_9BACI</name>
<dbReference type="InterPro" id="IPR001867">
    <property type="entry name" value="OmpR/PhoB-type_DNA-bd"/>
</dbReference>
<dbReference type="InterPro" id="IPR001789">
    <property type="entry name" value="Sig_transdc_resp-reg_receiver"/>
</dbReference>
<dbReference type="Pfam" id="PF00072">
    <property type="entry name" value="Response_reg"/>
    <property type="match status" value="1"/>
</dbReference>
<dbReference type="InterPro" id="IPR036388">
    <property type="entry name" value="WH-like_DNA-bd_sf"/>
</dbReference>
<dbReference type="FunFam" id="3.40.50.2300:FF:000001">
    <property type="entry name" value="DNA-binding response regulator PhoB"/>
    <property type="match status" value="1"/>
</dbReference>
<keyword evidence="3" id="KW-0902">Two-component regulatory system</keyword>
<dbReference type="GO" id="GO:0006355">
    <property type="term" value="P:regulation of DNA-templated transcription"/>
    <property type="evidence" value="ECO:0007669"/>
    <property type="project" value="InterPro"/>
</dbReference>
<dbReference type="Gene3D" id="6.10.250.690">
    <property type="match status" value="1"/>
</dbReference>